<evidence type="ECO:0000256" key="1">
    <source>
        <dbReference type="ARBA" id="ARBA00004141"/>
    </source>
</evidence>
<gene>
    <name evidence="8" type="ORF">EAH86_12495</name>
</gene>
<feature type="transmembrane region" description="Helical" evidence="6">
    <location>
        <begin position="181"/>
        <end position="201"/>
    </location>
</feature>
<feature type="transmembrane region" description="Helical" evidence="6">
    <location>
        <begin position="119"/>
        <end position="140"/>
    </location>
</feature>
<evidence type="ECO:0000313" key="9">
    <source>
        <dbReference type="Proteomes" id="UP000317722"/>
    </source>
</evidence>
<keyword evidence="9" id="KW-1185">Reference proteome</keyword>
<reference evidence="8 9" key="1">
    <citation type="journal article" date="2019" name="Environ. Microbiol.">
        <title>Species interactions and distinct microbial communities in high Arctic permafrost affected cryosols are associated with the CH4 and CO2 gas fluxes.</title>
        <authorList>
            <person name="Altshuler I."/>
            <person name="Hamel J."/>
            <person name="Turney S."/>
            <person name="Magnuson E."/>
            <person name="Levesque R."/>
            <person name="Greer C."/>
            <person name="Whyte L.G."/>
        </authorList>
    </citation>
    <scope>NUCLEOTIDE SEQUENCE [LARGE SCALE GENOMIC DNA]</scope>
    <source>
        <strain evidence="8 9">S9.3A</strain>
    </source>
</reference>
<keyword evidence="4 6" id="KW-0472">Membrane</keyword>
<feature type="transmembrane region" description="Helical" evidence="6">
    <location>
        <begin position="93"/>
        <end position="113"/>
    </location>
</feature>
<sequence>MSHAALQPLRGHGNGVQDEGKPEASAPRSSLNLDAFLAGLCLALIPFGGTVVEVQGRGLIIPYFALPMILLTANLMMRALIPHLPQYPMLRRNIAMSAVLVFLLFVAQTPHGLGGVSGYAFAMFVVGTVGGISVGTVWAVSSRRVGWVDLGATFCLVVTVVQLATRFAAAGSPSGFHRAAVLSWGGSNFIAGVTVVLSLTLASRIRELGYRAVLLAVPIAGIGVAALTFSRGALIAAAAGLLVLMWNVGNTSVGRSFLRTVGVIAVAAAFPIMQFIIATRSAGGYDPSQNLSIRYVLFKYAWQDFVSSPLIGTGWLALRDAGLFTVEVSYAHNVILSFLQIAGACGAVYIVVLLRDSYRGLRRSPLTGGAIVAALAISMSDPFFEGGVGALVAWAAIAYALARPLPADADHPTQDVP</sequence>
<evidence type="ECO:0000256" key="3">
    <source>
        <dbReference type="ARBA" id="ARBA00022989"/>
    </source>
</evidence>
<dbReference type="InterPro" id="IPR007016">
    <property type="entry name" value="O-antigen_ligase-rel_domated"/>
</dbReference>
<feature type="transmembrane region" description="Helical" evidence="6">
    <location>
        <begin position="258"/>
        <end position="279"/>
    </location>
</feature>
<accession>A0A502CWC8</accession>
<evidence type="ECO:0000259" key="7">
    <source>
        <dbReference type="Pfam" id="PF04932"/>
    </source>
</evidence>
<evidence type="ECO:0000313" key="8">
    <source>
        <dbReference type="EMBL" id="TPG16051.1"/>
    </source>
</evidence>
<feature type="transmembrane region" description="Helical" evidence="6">
    <location>
        <begin position="213"/>
        <end position="246"/>
    </location>
</feature>
<feature type="transmembrane region" description="Helical" evidence="6">
    <location>
        <begin position="60"/>
        <end position="81"/>
    </location>
</feature>
<keyword evidence="2 6" id="KW-0812">Transmembrane</keyword>
<feature type="region of interest" description="Disordered" evidence="5">
    <location>
        <begin position="1"/>
        <end position="27"/>
    </location>
</feature>
<name>A0A502CWC8_9MICO</name>
<feature type="transmembrane region" description="Helical" evidence="6">
    <location>
        <begin position="31"/>
        <end position="48"/>
    </location>
</feature>
<dbReference type="AlphaFoldDB" id="A0A502CWC8"/>
<protein>
    <recommendedName>
        <fullName evidence="7">O-antigen ligase-related domain-containing protein</fullName>
    </recommendedName>
</protein>
<proteinExistence type="predicted"/>
<dbReference type="Proteomes" id="UP000317722">
    <property type="component" value="Unassembled WGS sequence"/>
</dbReference>
<keyword evidence="3 6" id="KW-1133">Transmembrane helix</keyword>
<feature type="transmembrane region" description="Helical" evidence="6">
    <location>
        <begin position="147"/>
        <end position="169"/>
    </location>
</feature>
<organism evidence="8 9">
    <name type="scientific">Pedococcus bigeumensis</name>
    <dbReference type="NCBI Taxonomy" id="433644"/>
    <lineage>
        <taxon>Bacteria</taxon>
        <taxon>Bacillati</taxon>
        <taxon>Actinomycetota</taxon>
        <taxon>Actinomycetes</taxon>
        <taxon>Micrococcales</taxon>
        <taxon>Intrasporangiaceae</taxon>
        <taxon>Pedococcus</taxon>
    </lineage>
</organism>
<feature type="transmembrane region" description="Helical" evidence="6">
    <location>
        <begin position="330"/>
        <end position="354"/>
    </location>
</feature>
<evidence type="ECO:0000256" key="6">
    <source>
        <dbReference type="SAM" id="Phobius"/>
    </source>
</evidence>
<comment type="caution">
    <text evidence="8">The sequence shown here is derived from an EMBL/GenBank/DDBJ whole genome shotgun (WGS) entry which is preliminary data.</text>
</comment>
<dbReference type="GO" id="GO:0016020">
    <property type="term" value="C:membrane"/>
    <property type="evidence" value="ECO:0007669"/>
    <property type="project" value="UniProtKB-SubCell"/>
</dbReference>
<evidence type="ECO:0000256" key="2">
    <source>
        <dbReference type="ARBA" id="ARBA00022692"/>
    </source>
</evidence>
<evidence type="ECO:0000256" key="5">
    <source>
        <dbReference type="SAM" id="MobiDB-lite"/>
    </source>
</evidence>
<evidence type="ECO:0000256" key="4">
    <source>
        <dbReference type="ARBA" id="ARBA00023136"/>
    </source>
</evidence>
<feature type="domain" description="O-antigen ligase-related" evidence="7">
    <location>
        <begin position="220"/>
        <end position="350"/>
    </location>
</feature>
<dbReference type="EMBL" id="RCZM01000004">
    <property type="protein sequence ID" value="TPG16051.1"/>
    <property type="molecule type" value="Genomic_DNA"/>
</dbReference>
<dbReference type="Pfam" id="PF04932">
    <property type="entry name" value="Wzy_C"/>
    <property type="match status" value="1"/>
</dbReference>
<comment type="subcellular location">
    <subcellularLocation>
        <location evidence="1">Membrane</location>
        <topology evidence="1">Multi-pass membrane protein</topology>
    </subcellularLocation>
</comment>